<dbReference type="AlphaFoldDB" id="E9HEJ6"/>
<dbReference type="EMBL" id="GL732629">
    <property type="protein sequence ID" value="EFX69857.1"/>
    <property type="molecule type" value="Genomic_DNA"/>
</dbReference>
<protein>
    <submittedName>
        <fullName evidence="2">Uncharacterized protein</fullName>
    </submittedName>
</protein>
<name>E9HEJ6_DAPPU</name>
<proteinExistence type="predicted"/>
<dbReference type="HOGENOM" id="CLU_2225809_0_0_1"/>
<evidence type="ECO:0000256" key="1">
    <source>
        <dbReference type="SAM" id="MobiDB-lite"/>
    </source>
</evidence>
<dbReference type="KEGG" id="dpx:DAPPUDRAFT_257969"/>
<dbReference type="Proteomes" id="UP000000305">
    <property type="component" value="Unassembled WGS sequence"/>
</dbReference>
<keyword evidence="3" id="KW-1185">Reference proteome</keyword>
<evidence type="ECO:0000313" key="2">
    <source>
        <dbReference type="EMBL" id="EFX69857.1"/>
    </source>
</evidence>
<dbReference type="InParanoid" id="E9HEJ6"/>
<accession>E9HEJ6</accession>
<gene>
    <name evidence="2" type="ORF">DAPPUDRAFT_257969</name>
</gene>
<evidence type="ECO:0000313" key="3">
    <source>
        <dbReference type="Proteomes" id="UP000000305"/>
    </source>
</evidence>
<sequence>MVILYLIRFPKFLQDIIMGWEIWGKTGTVQDGSGLPYHQITQKRRRVVVAKVEPSYDLVLSNPGVFASGKEAERRASFHGQVLRDDAQRGVSRRQASKLIGGSSES</sequence>
<feature type="region of interest" description="Disordered" evidence="1">
    <location>
        <begin position="87"/>
        <end position="106"/>
    </location>
</feature>
<reference evidence="2 3" key="1">
    <citation type="journal article" date="2011" name="Science">
        <title>The ecoresponsive genome of Daphnia pulex.</title>
        <authorList>
            <person name="Colbourne J.K."/>
            <person name="Pfrender M.E."/>
            <person name="Gilbert D."/>
            <person name="Thomas W.K."/>
            <person name="Tucker A."/>
            <person name="Oakley T.H."/>
            <person name="Tokishita S."/>
            <person name="Aerts A."/>
            <person name="Arnold G.J."/>
            <person name="Basu M.K."/>
            <person name="Bauer D.J."/>
            <person name="Caceres C.E."/>
            <person name="Carmel L."/>
            <person name="Casola C."/>
            <person name="Choi J.H."/>
            <person name="Detter J.C."/>
            <person name="Dong Q."/>
            <person name="Dusheyko S."/>
            <person name="Eads B.D."/>
            <person name="Frohlich T."/>
            <person name="Geiler-Samerotte K.A."/>
            <person name="Gerlach D."/>
            <person name="Hatcher P."/>
            <person name="Jogdeo S."/>
            <person name="Krijgsveld J."/>
            <person name="Kriventseva E.V."/>
            <person name="Kultz D."/>
            <person name="Laforsch C."/>
            <person name="Lindquist E."/>
            <person name="Lopez J."/>
            <person name="Manak J.R."/>
            <person name="Muller J."/>
            <person name="Pangilinan J."/>
            <person name="Patwardhan R.P."/>
            <person name="Pitluck S."/>
            <person name="Pritham E.J."/>
            <person name="Rechtsteiner A."/>
            <person name="Rho M."/>
            <person name="Rogozin I.B."/>
            <person name="Sakarya O."/>
            <person name="Salamov A."/>
            <person name="Schaack S."/>
            <person name="Shapiro H."/>
            <person name="Shiga Y."/>
            <person name="Skalitzky C."/>
            <person name="Smith Z."/>
            <person name="Souvorov A."/>
            <person name="Sung W."/>
            <person name="Tang Z."/>
            <person name="Tsuchiya D."/>
            <person name="Tu H."/>
            <person name="Vos H."/>
            <person name="Wang M."/>
            <person name="Wolf Y.I."/>
            <person name="Yamagata H."/>
            <person name="Yamada T."/>
            <person name="Ye Y."/>
            <person name="Shaw J.R."/>
            <person name="Andrews J."/>
            <person name="Crease T.J."/>
            <person name="Tang H."/>
            <person name="Lucas S.M."/>
            <person name="Robertson H.M."/>
            <person name="Bork P."/>
            <person name="Koonin E.V."/>
            <person name="Zdobnov E.M."/>
            <person name="Grigoriev I.V."/>
            <person name="Lynch M."/>
            <person name="Boore J.L."/>
        </authorList>
    </citation>
    <scope>NUCLEOTIDE SEQUENCE [LARGE SCALE GENOMIC DNA]</scope>
</reference>
<organism evidence="2 3">
    <name type="scientific">Daphnia pulex</name>
    <name type="common">Water flea</name>
    <dbReference type="NCBI Taxonomy" id="6669"/>
    <lineage>
        <taxon>Eukaryota</taxon>
        <taxon>Metazoa</taxon>
        <taxon>Ecdysozoa</taxon>
        <taxon>Arthropoda</taxon>
        <taxon>Crustacea</taxon>
        <taxon>Branchiopoda</taxon>
        <taxon>Diplostraca</taxon>
        <taxon>Cladocera</taxon>
        <taxon>Anomopoda</taxon>
        <taxon>Daphniidae</taxon>
        <taxon>Daphnia</taxon>
    </lineage>
</organism>